<comment type="caution">
    <text evidence="1">The sequence shown here is derived from an EMBL/GenBank/DDBJ whole genome shotgun (WGS) entry which is preliminary data.</text>
</comment>
<accession>A0AAV4QEN5</accession>
<dbReference type="AlphaFoldDB" id="A0AAV4QEN5"/>
<sequence>MLKYAPASGVFFDELHRMIRKGVKDWCKLPPSTTDGVLYAANRDGGLAISKICAVIETAKANSIKHLRKSSFSVVRSVLAGLSQDEISSIRGSRKRKAGPNWRKTEFEKW</sequence>
<gene>
    <name evidence="1" type="primary">PO21_4</name>
    <name evidence="1" type="ORF">CEXT_245251</name>
</gene>
<organism evidence="1 2">
    <name type="scientific">Caerostris extrusa</name>
    <name type="common">Bark spider</name>
    <name type="synonym">Caerostris bankana</name>
    <dbReference type="NCBI Taxonomy" id="172846"/>
    <lineage>
        <taxon>Eukaryota</taxon>
        <taxon>Metazoa</taxon>
        <taxon>Ecdysozoa</taxon>
        <taxon>Arthropoda</taxon>
        <taxon>Chelicerata</taxon>
        <taxon>Arachnida</taxon>
        <taxon>Araneae</taxon>
        <taxon>Araneomorphae</taxon>
        <taxon>Entelegynae</taxon>
        <taxon>Araneoidea</taxon>
        <taxon>Araneidae</taxon>
        <taxon>Caerostris</taxon>
    </lineage>
</organism>
<evidence type="ECO:0000313" key="2">
    <source>
        <dbReference type="Proteomes" id="UP001054945"/>
    </source>
</evidence>
<evidence type="ECO:0000313" key="1">
    <source>
        <dbReference type="EMBL" id="GIY06677.1"/>
    </source>
</evidence>
<dbReference type="EMBL" id="BPLR01005987">
    <property type="protein sequence ID" value="GIY06677.1"/>
    <property type="molecule type" value="Genomic_DNA"/>
</dbReference>
<reference evidence="1 2" key="1">
    <citation type="submission" date="2021-06" db="EMBL/GenBank/DDBJ databases">
        <title>Caerostris extrusa draft genome.</title>
        <authorList>
            <person name="Kono N."/>
            <person name="Arakawa K."/>
        </authorList>
    </citation>
    <scope>NUCLEOTIDE SEQUENCE [LARGE SCALE GENOMIC DNA]</scope>
</reference>
<protein>
    <submittedName>
        <fullName evidence="1">Retrovirus-related Pol polyprotein from type-1 retrotransposable element R2</fullName>
    </submittedName>
</protein>
<name>A0AAV4QEN5_CAEEX</name>
<keyword evidence="2" id="KW-1185">Reference proteome</keyword>
<proteinExistence type="predicted"/>
<dbReference type="Proteomes" id="UP001054945">
    <property type="component" value="Unassembled WGS sequence"/>
</dbReference>